<evidence type="ECO:0000313" key="2">
    <source>
        <dbReference type="EMBL" id="QQT54303.1"/>
    </source>
</evidence>
<proteinExistence type="predicted"/>
<keyword evidence="3" id="KW-1185">Reference proteome</keyword>
<feature type="chain" id="PRO_5045423284" description="Outer membrane beta-barrel protein" evidence="1">
    <location>
        <begin position="20"/>
        <end position="277"/>
    </location>
</feature>
<protein>
    <recommendedName>
        <fullName evidence="4">Outer membrane beta-barrel protein</fullName>
    </recommendedName>
</protein>
<evidence type="ECO:0000313" key="3">
    <source>
        <dbReference type="Proteomes" id="UP000595498"/>
    </source>
</evidence>
<sequence length="277" mass="31484">MRKVLLCLILLLRSILLVGQENNPDKLRKSSFYVLPTVELYSLTWMVKGSDFSSRLRWDNNFKTGAYFGYRGLFSNKIFFSEIGILGTISGSGRDIDKFNSGAEIESRFQSDRSTFISLKIGTELIKKRKEKLGIALNLAKDNLKLHSNTVSDLNSRYAIRKFDIDLNYAHSFDVANMISEIGVQSGIGYNYAIATWNKIESLKQPKSFDHSLMIYNIGIKAAVQLSNNFSLDILFINNSLISGKEKTFLRDGDIQKLAIQTFNNRIFSLGLKYRIL</sequence>
<feature type="signal peptide" evidence="1">
    <location>
        <begin position="1"/>
        <end position="19"/>
    </location>
</feature>
<keyword evidence="1" id="KW-0732">Signal</keyword>
<reference evidence="2 3" key="1">
    <citation type="submission" date="2021-01" db="EMBL/GenBank/DDBJ databases">
        <title>FDA dAtabase for Regulatory Grade micrObial Sequences (FDA-ARGOS): Supporting development and validation of Infectious Disease Dx tests.</title>
        <authorList>
            <person name="Sproer C."/>
            <person name="Gronow S."/>
            <person name="Severitt S."/>
            <person name="Schroder I."/>
            <person name="Tallon L."/>
            <person name="Sadzewicz L."/>
            <person name="Zhao X."/>
            <person name="Boylan J."/>
            <person name="Ott S."/>
            <person name="Bowen H."/>
            <person name="Vavikolanu K."/>
            <person name="Mehta A."/>
            <person name="Aluvathingal J."/>
            <person name="Nadendla S."/>
            <person name="Lowell S."/>
            <person name="Myers T."/>
            <person name="Yan Y."/>
            <person name="Sichtig H."/>
        </authorList>
    </citation>
    <scope>NUCLEOTIDE SEQUENCE [LARGE SCALE GENOMIC DNA]</scope>
    <source>
        <strain evidence="2 3">FDAARGOS_1141</strain>
    </source>
</reference>
<evidence type="ECO:0000256" key="1">
    <source>
        <dbReference type="SAM" id="SignalP"/>
    </source>
</evidence>
<dbReference type="Proteomes" id="UP000595498">
    <property type="component" value="Chromosome"/>
</dbReference>
<name>A0ABX7CQC9_SPHMU</name>
<organism evidence="2 3">
    <name type="scientific">Sphingobacterium multivorum</name>
    <dbReference type="NCBI Taxonomy" id="28454"/>
    <lineage>
        <taxon>Bacteria</taxon>
        <taxon>Pseudomonadati</taxon>
        <taxon>Bacteroidota</taxon>
        <taxon>Sphingobacteriia</taxon>
        <taxon>Sphingobacteriales</taxon>
        <taxon>Sphingobacteriaceae</taxon>
        <taxon>Sphingobacterium</taxon>
    </lineage>
</organism>
<dbReference type="EMBL" id="CP068224">
    <property type="protein sequence ID" value="QQT54303.1"/>
    <property type="molecule type" value="Genomic_DNA"/>
</dbReference>
<accession>A0ABX7CQC9</accession>
<evidence type="ECO:0008006" key="4">
    <source>
        <dbReference type="Google" id="ProtNLM"/>
    </source>
</evidence>
<gene>
    <name evidence="2" type="ORF">I6I98_03345</name>
</gene>